<comment type="caution">
    <text evidence="3">The sequence shown here is derived from an EMBL/GenBank/DDBJ whole genome shotgun (WGS) entry which is preliminary data.</text>
</comment>
<dbReference type="PANTHER" id="PTHR39160">
    <property type="entry name" value="CELL WALL-BINDING PROTEIN YOCH"/>
    <property type="match status" value="1"/>
</dbReference>
<dbReference type="PANTHER" id="PTHR39160:SF4">
    <property type="entry name" value="RESUSCITATION-PROMOTING FACTOR RPFB"/>
    <property type="match status" value="1"/>
</dbReference>
<dbReference type="Pfam" id="PF07501">
    <property type="entry name" value="G5"/>
    <property type="match status" value="1"/>
</dbReference>
<dbReference type="InterPro" id="IPR059180">
    <property type="entry name" value="3D_YorM"/>
</dbReference>
<dbReference type="EMBL" id="JBHTGQ010000042">
    <property type="protein sequence ID" value="MFC7751406.1"/>
    <property type="molecule type" value="Genomic_DNA"/>
</dbReference>
<reference evidence="4" key="1">
    <citation type="journal article" date="2019" name="Int. J. Syst. Evol. Microbiol.">
        <title>The Global Catalogue of Microorganisms (GCM) 10K type strain sequencing project: providing services to taxonomists for standard genome sequencing and annotation.</title>
        <authorList>
            <consortium name="The Broad Institute Genomics Platform"/>
            <consortium name="The Broad Institute Genome Sequencing Center for Infectious Disease"/>
            <person name="Wu L."/>
            <person name="Ma J."/>
        </authorList>
    </citation>
    <scope>NUCLEOTIDE SEQUENCE [LARGE SCALE GENOMIC DNA]</scope>
    <source>
        <strain evidence="4">JCM 18657</strain>
    </source>
</reference>
<evidence type="ECO:0000313" key="4">
    <source>
        <dbReference type="Proteomes" id="UP001596528"/>
    </source>
</evidence>
<dbReference type="InterPro" id="IPR036908">
    <property type="entry name" value="RlpA-like_sf"/>
</dbReference>
<dbReference type="Pfam" id="PF03990">
    <property type="entry name" value="DUF348"/>
    <property type="match status" value="2"/>
</dbReference>
<dbReference type="SUPFAM" id="SSF50685">
    <property type="entry name" value="Barwin-like endoglucanases"/>
    <property type="match status" value="1"/>
</dbReference>
<protein>
    <submittedName>
        <fullName evidence="3">Ubiquitin-like domain-containing protein</fullName>
    </submittedName>
</protein>
<dbReference type="SMART" id="SM01208">
    <property type="entry name" value="G5"/>
    <property type="match status" value="1"/>
</dbReference>
<dbReference type="CDD" id="cd14667">
    <property type="entry name" value="3D_containing_proteins"/>
    <property type="match status" value="1"/>
</dbReference>
<keyword evidence="4" id="KW-1185">Reference proteome</keyword>
<accession>A0ABW2V858</accession>
<dbReference type="InterPro" id="IPR007137">
    <property type="entry name" value="DUF348"/>
</dbReference>
<dbReference type="Gene3D" id="2.40.40.10">
    <property type="entry name" value="RlpA-like domain"/>
    <property type="match status" value="1"/>
</dbReference>
<dbReference type="Pfam" id="PF06725">
    <property type="entry name" value="3D"/>
    <property type="match status" value="1"/>
</dbReference>
<keyword evidence="1" id="KW-0732">Signal</keyword>
<gene>
    <name evidence="3" type="ORF">ACFQWB_15915</name>
</gene>
<name>A0ABW2V858_9BACL</name>
<organism evidence="3 4">
    <name type="scientific">Paenibacillus thermoaerophilus</name>
    <dbReference type="NCBI Taxonomy" id="1215385"/>
    <lineage>
        <taxon>Bacteria</taxon>
        <taxon>Bacillati</taxon>
        <taxon>Bacillota</taxon>
        <taxon>Bacilli</taxon>
        <taxon>Bacillales</taxon>
        <taxon>Paenibacillaceae</taxon>
        <taxon>Paenibacillus</taxon>
    </lineage>
</organism>
<dbReference type="InterPro" id="IPR051933">
    <property type="entry name" value="Resuscitation_pf_RpfB"/>
</dbReference>
<sequence>MRLTVITAAAALLASLLFATLLYGASMKAVTVIVNGEEQQVETRASSVSELLASLGVAASETDRISVPLTAEIKNGDTIEVKHATPIRLIADGEQSTAYTVGKTVSEALADLQVSLGPEDRVEPDLNANITQNEEIRVIRVTKETEEVKEEIPFGTVRKNDGSLPKGKEKIVQNGKEGELVRTVQKVYEDGVLVDELVLAEEKTDPVHQVVAVGTKKPVAALNANSPEVAVVNKNGVTFAYKQVLTNVTLTAYSNDDASTSGGKWNGITASGTKTVEGRTIAVDPNVIPIGWWVYIEGIGFRRAEDTGGAIKGNKIDVFFDSSEYAKKFGIKRGYKVYIIGKEKPAID</sequence>
<evidence type="ECO:0000259" key="2">
    <source>
        <dbReference type="PROSITE" id="PS51109"/>
    </source>
</evidence>
<proteinExistence type="predicted"/>
<dbReference type="InterPro" id="IPR010611">
    <property type="entry name" value="3D_dom"/>
</dbReference>
<feature type="domain" description="G5" evidence="2">
    <location>
        <begin position="138"/>
        <end position="217"/>
    </location>
</feature>
<dbReference type="Gene3D" id="2.20.230.10">
    <property type="entry name" value="Resuscitation-promoting factor rpfb"/>
    <property type="match status" value="1"/>
</dbReference>
<evidence type="ECO:0000313" key="3">
    <source>
        <dbReference type="EMBL" id="MFC7751406.1"/>
    </source>
</evidence>
<dbReference type="InterPro" id="IPR011098">
    <property type="entry name" value="G5_dom"/>
</dbReference>
<dbReference type="RefSeq" id="WP_246068187.1">
    <property type="nucleotide sequence ID" value="NZ_JBHTGQ010000042.1"/>
</dbReference>
<evidence type="ECO:0000256" key="1">
    <source>
        <dbReference type="ARBA" id="ARBA00022729"/>
    </source>
</evidence>
<dbReference type="Proteomes" id="UP001596528">
    <property type="component" value="Unassembled WGS sequence"/>
</dbReference>
<dbReference type="PROSITE" id="PS51109">
    <property type="entry name" value="G5"/>
    <property type="match status" value="1"/>
</dbReference>